<dbReference type="EMBL" id="FOVM01000002">
    <property type="protein sequence ID" value="SFN54320.1"/>
    <property type="molecule type" value="Genomic_DNA"/>
</dbReference>
<feature type="region of interest" description="Disordered" evidence="1">
    <location>
        <begin position="151"/>
        <end position="172"/>
    </location>
</feature>
<evidence type="ECO:0000313" key="2">
    <source>
        <dbReference type="EMBL" id="SFN54320.1"/>
    </source>
</evidence>
<organism evidence="2 3">
    <name type="scientific">Mycetocola miduiensis</name>
    <dbReference type="NCBI Taxonomy" id="995034"/>
    <lineage>
        <taxon>Bacteria</taxon>
        <taxon>Bacillati</taxon>
        <taxon>Actinomycetota</taxon>
        <taxon>Actinomycetes</taxon>
        <taxon>Micrococcales</taxon>
        <taxon>Microbacteriaceae</taxon>
        <taxon>Mycetocola</taxon>
    </lineage>
</organism>
<dbReference type="InterPro" id="IPR023213">
    <property type="entry name" value="CAT-like_dom_sf"/>
</dbReference>
<name>A0A1I4ZWB2_9MICO</name>
<reference evidence="3" key="1">
    <citation type="submission" date="2016-10" db="EMBL/GenBank/DDBJ databases">
        <authorList>
            <person name="Varghese N."/>
            <person name="Submissions S."/>
        </authorList>
    </citation>
    <scope>NUCLEOTIDE SEQUENCE [LARGE SCALE GENOMIC DNA]</scope>
    <source>
        <strain evidence="3">CGMCC 1.11101</strain>
    </source>
</reference>
<gene>
    <name evidence="2" type="ORF">SAMN05216219_1119</name>
</gene>
<dbReference type="Proteomes" id="UP000198867">
    <property type="component" value="Unassembled WGS sequence"/>
</dbReference>
<evidence type="ECO:0008006" key="4">
    <source>
        <dbReference type="Google" id="ProtNLM"/>
    </source>
</evidence>
<dbReference type="AlphaFoldDB" id="A0A1I4ZWB2"/>
<feature type="compositionally biased region" description="Basic and acidic residues" evidence="1">
    <location>
        <begin position="14"/>
        <end position="25"/>
    </location>
</feature>
<feature type="region of interest" description="Disordered" evidence="1">
    <location>
        <begin position="1"/>
        <end position="30"/>
    </location>
</feature>
<sequence>MSVSDNFSDGDAAGLERTRGDRYEGRPAVPSCHSVCNSCCTRCRLPPGTPMDYGRRSIHEHRSDTGESISLTAYVAAFLARAVRQHSVLNSIRRGHRLIRFEDVNVISAALESAGANRTQVDLQVVAALKRTALRKRPQCAGGLVTIEREALPSNKSHKPCPGDSSGFRRNSRCCPQQASRMFYERQG</sequence>
<dbReference type="Gene3D" id="3.30.559.10">
    <property type="entry name" value="Chloramphenicol acetyltransferase-like domain"/>
    <property type="match status" value="1"/>
</dbReference>
<keyword evidence="3" id="KW-1185">Reference proteome</keyword>
<evidence type="ECO:0000313" key="3">
    <source>
        <dbReference type="Proteomes" id="UP000198867"/>
    </source>
</evidence>
<accession>A0A1I4ZWB2</accession>
<protein>
    <recommendedName>
        <fullName evidence="4">2-oxoacid dehydrogenase acyltransferase catalytic domain-containing protein</fullName>
    </recommendedName>
</protein>
<proteinExistence type="predicted"/>
<evidence type="ECO:0000256" key="1">
    <source>
        <dbReference type="SAM" id="MobiDB-lite"/>
    </source>
</evidence>